<accession>A0ABY8QGM0</accession>
<dbReference type="EMBL" id="CP124616">
    <property type="protein sequence ID" value="WGW03779.1"/>
    <property type="molecule type" value="Genomic_DNA"/>
</dbReference>
<dbReference type="InterPro" id="IPR006176">
    <property type="entry name" value="3-OHacyl-CoA_DH_NAD-bd"/>
</dbReference>
<dbReference type="SUPFAM" id="SSF52096">
    <property type="entry name" value="ClpP/crotonase"/>
    <property type="match status" value="1"/>
</dbReference>
<reference evidence="17 18" key="1">
    <citation type="submission" date="2023-05" db="EMBL/GenBank/DDBJ databases">
        <title>YMD87, complete Genome.</title>
        <authorList>
            <person name="Zhang J."/>
            <person name="Xu X."/>
        </authorList>
    </citation>
    <scope>NUCLEOTIDE SEQUENCE [LARGE SCALE GENOMIC DNA]</scope>
    <source>
        <strain evidence="17 18">YMD87</strain>
    </source>
</reference>
<sequence>MVGYKVEQGVAILEVAQPPLNGLSRAVRAALMDAVDRAEEDDSAGAILLVGAGASFPAGAEVSEYDSHPVDPSLRDLCERVEFSEKPVVAALAGTVHGGGLELALAAHYRVARAGTRLGFPDIHLGLPPCGGGSQRLPRLVGAAQALDMLIGGRLYPVDTAEGRKLVDTLTDGDVRLAGLAFCAKLLAADGGARPLSARMPGADDPMRFQQEIAARRAGFDGDPDSAEAQILTLVEASALLPFQAGLELEGELFQDCLTSERSRGLRHAHLAERRAARFDGVPKNPSGAQVLAVLGAGSLAVQIVLAALNAGLTVRWGGKDAALMQRSQAQLDEVFDKAAARGGGDAQAAQQRRARLTTGSSEDMAQGADTVLMAVPGQANVPLQNGAVRLQAFAAPVKGTGLRFVPPVHATRLVEVLQGPQSQPAELARAAALAAQLGKVPVHVHSDHDTLAGRLAAALHRAADGLLDMGASPYDIDVALTGWGLPSGPFAARDRRGLGDFARITRVQGRNWSALVHAQGRTGRAEGRGFYDWSDGQPEPAQPVQALLADQRPDQAFSSGRIVSIMLGAMANEGLRLITEGKAQRASDLDLVSLLALEIPRHRGGVMKAVSLRGLLSVKKELERLDHRDRAFWALHPDWARLIRNGQGFDAL</sequence>
<evidence type="ECO:0000259" key="16">
    <source>
        <dbReference type="Pfam" id="PF02737"/>
    </source>
</evidence>
<evidence type="ECO:0000256" key="3">
    <source>
        <dbReference type="ARBA" id="ARBA00008750"/>
    </source>
</evidence>
<keyword evidence="4" id="KW-0276">Fatty acid metabolism</keyword>
<dbReference type="Pfam" id="PF00725">
    <property type="entry name" value="3HCDH"/>
    <property type="match status" value="1"/>
</dbReference>
<dbReference type="InterPro" id="IPR001753">
    <property type="entry name" value="Enoyl-CoA_hydra/iso"/>
</dbReference>
<keyword evidence="7" id="KW-0520">NAD</keyword>
<evidence type="ECO:0000256" key="6">
    <source>
        <dbReference type="ARBA" id="ARBA00023002"/>
    </source>
</evidence>
<feature type="domain" description="3-hydroxyacyl-CoA dehydrogenase C-terminal" evidence="15">
    <location>
        <begin position="455"/>
        <end position="534"/>
    </location>
</feature>
<comment type="similarity">
    <text evidence="3">In the N-terminal section; belongs to the enoyl-CoA hydratase/isomerase family.</text>
</comment>
<dbReference type="Pfam" id="PF02737">
    <property type="entry name" value="3HCDH_N"/>
    <property type="match status" value="2"/>
</dbReference>
<dbReference type="InterPro" id="IPR029045">
    <property type="entry name" value="ClpP/crotonase-like_dom_sf"/>
</dbReference>
<dbReference type="CDD" id="cd06558">
    <property type="entry name" value="crotonase-like"/>
    <property type="match status" value="1"/>
</dbReference>
<evidence type="ECO:0000256" key="10">
    <source>
        <dbReference type="ARBA" id="ARBA00023235"/>
    </source>
</evidence>
<dbReference type="PROSITE" id="PS00166">
    <property type="entry name" value="ENOYL_COA_HYDRATASE"/>
    <property type="match status" value="1"/>
</dbReference>
<comment type="catalytic activity">
    <reaction evidence="13">
        <text>a (3S)-3-hydroxyacyl-CoA + NAD(+) = a 3-oxoacyl-CoA + NADH + H(+)</text>
        <dbReference type="Rhea" id="RHEA:22432"/>
        <dbReference type="ChEBI" id="CHEBI:15378"/>
        <dbReference type="ChEBI" id="CHEBI:57318"/>
        <dbReference type="ChEBI" id="CHEBI:57540"/>
        <dbReference type="ChEBI" id="CHEBI:57945"/>
        <dbReference type="ChEBI" id="CHEBI:90726"/>
        <dbReference type="EC" id="1.1.1.35"/>
    </reaction>
</comment>
<evidence type="ECO:0000256" key="9">
    <source>
        <dbReference type="ARBA" id="ARBA00023140"/>
    </source>
</evidence>
<feature type="domain" description="3-hydroxyacyl-CoA dehydrogenase NAD binding" evidence="16">
    <location>
        <begin position="393"/>
        <end position="446"/>
    </location>
</feature>
<evidence type="ECO:0000256" key="8">
    <source>
        <dbReference type="ARBA" id="ARBA00023098"/>
    </source>
</evidence>
<evidence type="ECO:0000256" key="5">
    <source>
        <dbReference type="ARBA" id="ARBA00022963"/>
    </source>
</evidence>
<dbReference type="Pfam" id="PF00378">
    <property type="entry name" value="ECH_1"/>
    <property type="match status" value="1"/>
</dbReference>
<keyword evidence="6" id="KW-0560">Oxidoreductase</keyword>
<keyword evidence="8" id="KW-0443">Lipid metabolism</keyword>
<evidence type="ECO:0000256" key="11">
    <source>
        <dbReference type="ARBA" id="ARBA00023239"/>
    </source>
</evidence>
<evidence type="ECO:0000256" key="2">
    <source>
        <dbReference type="ARBA" id="ARBA00005005"/>
    </source>
</evidence>
<evidence type="ECO:0000313" key="17">
    <source>
        <dbReference type="EMBL" id="WGW03779.1"/>
    </source>
</evidence>
<keyword evidence="9" id="KW-0576">Peroxisome</keyword>
<dbReference type="SUPFAM" id="SSF48179">
    <property type="entry name" value="6-phosphogluconate dehydrogenase C-terminal domain-like"/>
    <property type="match status" value="2"/>
</dbReference>
<keyword evidence="18" id="KW-1185">Reference proteome</keyword>
<dbReference type="Gene3D" id="3.90.226.10">
    <property type="entry name" value="2-enoyl-CoA Hydratase, Chain A, domain 1"/>
    <property type="match status" value="1"/>
</dbReference>
<dbReference type="RefSeq" id="WP_282300409.1">
    <property type="nucleotide sequence ID" value="NZ_CP124616.1"/>
</dbReference>
<protein>
    <submittedName>
        <fullName evidence="17">Enoyl-CoA hydratase-related protein</fullName>
    </submittedName>
</protein>
<keyword evidence="10" id="KW-0413">Isomerase</keyword>
<evidence type="ECO:0000256" key="12">
    <source>
        <dbReference type="ARBA" id="ARBA00023268"/>
    </source>
</evidence>
<proteinExistence type="inferred from homology"/>
<evidence type="ECO:0000259" key="15">
    <source>
        <dbReference type="Pfam" id="PF00725"/>
    </source>
</evidence>
<dbReference type="InterPro" id="IPR036291">
    <property type="entry name" value="NAD(P)-bd_dom_sf"/>
</dbReference>
<evidence type="ECO:0000256" key="7">
    <source>
        <dbReference type="ARBA" id="ARBA00023027"/>
    </source>
</evidence>
<feature type="domain" description="3-hydroxyacyl-CoA dehydrogenase NAD binding" evidence="16">
    <location>
        <begin position="292"/>
        <end position="380"/>
    </location>
</feature>
<dbReference type="InterPro" id="IPR018376">
    <property type="entry name" value="Enoyl-CoA_hyd/isom_CS"/>
</dbReference>
<name>A0ABY8QGM0_9RHOB</name>
<gene>
    <name evidence="17" type="ORF">QF118_17970</name>
</gene>
<comment type="pathway">
    <text evidence="2">Lipid metabolism; fatty acid beta-oxidation.</text>
</comment>
<comment type="subcellular location">
    <subcellularLocation>
        <location evidence="1">Peroxisome</location>
    </subcellularLocation>
</comment>
<evidence type="ECO:0000256" key="14">
    <source>
        <dbReference type="RuleBase" id="RU003707"/>
    </source>
</evidence>
<evidence type="ECO:0000313" key="18">
    <source>
        <dbReference type="Proteomes" id="UP001241605"/>
    </source>
</evidence>
<keyword evidence="12" id="KW-0511">Multifunctional enzyme</keyword>
<dbReference type="Proteomes" id="UP001241605">
    <property type="component" value="Chromosome"/>
</dbReference>
<dbReference type="SUPFAM" id="SSF51735">
    <property type="entry name" value="NAD(P)-binding Rossmann-fold domains"/>
    <property type="match status" value="1"/>
</dbReference>
<dbReference type="InterPro" id="IPR008927">
    <property type="entry name" value="6-PGluconate_DH-like_C_sf"/>
</dbReference>
<dbReference type="Gene3D" id="3.40.50.720">
    <property type="entry name" value="NAD(P)-binding Rossmann-like Domain"/>
    <property type="match status" value="2"/>
</dbReference>
<evidence type="ECO:0000256" key="13">
    <source>
        <dbReference type="ARBA" id="ARBA00049556"/>
    </source>
</evidence>
<dbReference type="Gene3D" id="1.10.1040.50">
    <property type="match status" value="1"/>
</dbReference>
<organism evidence="17 18">
    <name type="scientific">Tropicibacter oceani</name>
    <dbReference type="NCBI Taxonomy" id="3058420"/>
    <lineage>
        <taxon>Bacteria</taxon>
        <taxon>Pseudomonadati</taxon>
        <taxon>Pseudomonadota</taxon>
        <taxon>Alphaproteobacteria</taxon>
        <taxon>Rhodobacterales</taxon>
        <taxon>Roseobacteraceae</taxon>
        <taxon>Tropicibacter</taxon>
    </lineage>
</organism>
<comment type="similarity">
    <text evidence="14">Belongs to the enoyl-CoA hydratase/isomerase family.</text>
</comment>
<dbReference type="PANTHER" id="PTHR23309">
    <property type="entry name" value="3-HYDROXYACYL-COA DEHYROGENASE"/>
    <property type="match status" value="1"/>
</dbReference>
<keyword evidence="11" id="KW-0456">Lyase</keyword>
<evidence type="ECO:0000256" key="4">
    <source>
        <dbReference type="ARBA" id="ARBA00022832"/>
    </source>
</evidence>
<keyword evidence="5" id="KW-0442">Lipid degradation</keyword>
<evidence type="ECO:0000256" key="1">
    <source>
        <dbReference type="ARBA" id="ARBA00004275"/>
    </source>
</evidence>
<dbReference type="InterPro" id="IPR006108">
    <property type="entry name" value="3HC_DH_C"/>
</dbReference>